<protein>
    <submittedName>
        <fullName evidence="1">Uncharacterized protein</fullName>
    </submittedName>
</protein>
<evidence type="ECO:0000313" key="1">
    <source>
        <dbReference type="EMBL" id="UGO57501.1"/>
    </source>
</evidence>
<accession>A0A8K1WQN8</accession>
<sequence length="283" mass="32635">MAQCRNPDDLYWHMSHMRFQQVVGPLATVRFPDGVVLMQSDYGLMKSGWLLTLSANSAAQFLQASVAWQRMQKMHIVHTDTEAPYLWAMGDDMLLRMPEDEIQYYPEVLAPPGRRHWNDKDCDCQELCFVKYGLDMSEYPRREACTLAETIKALKASDGEYLYRQEYAEFLHWYGAVLGTTGCLVKHVIPAREFAGFTFGTSGTPEPLYANKHKFMLKHVRDEHEQETLKSFVLLYALVPGYGWLGEWLHRADFPIGPHFKAWALGVATLKNFLSPKEVNFVW</sequence>
<name>A0A8K1WQN8_9VIRU</name>
<reference evidence="1" key="1">
    <citation type="submission" date="2020-11" db="EMBL/GenBank/DDBJ databases">
        <title>RNA virus dark matter in the feces of wild birds.</title>
        <authorList>
            <person name="Lu X."/>
            <person name="Yang X.S."/>
            <person name="Zhang W."/>
        </authorList>
    </citation>
    <scope>NUCLEOTIDE SEQUENCE</scope>
    <source>
        <strain evidence="1">Red-flankedBluetail199con84</strain>
    </source>
</reference>
<dbReference type="EMBL" id="MW239462">
    <property type="protein sequence ID" value="UGO57501.1"/>
    <property type="molecule type" value="Genomic_RNA"/>
</dbReference>
<organism evidence="1">
    <name type="scientific">Riboviria sp</name>
    <dbReference type="NCBI Taxonomy" id="2585031"/>
    <lineage>
        <taxon>Viruses</taxon>
        <taxon>Riboviria</taxon>
    </lineage>
</organism>
<proteinExistence type="predicted"/>